<gene>
    <name evidence="1" type="primary">tbh-1</name>
    <name evidence="1" type="ORF">DAT39_010885</name>
</gene>
<dbReference type="EMBL" id="QNUK01000168">
    <property type="protein sequence ID" value="KAF5899388.1"/>
    <property type="molecule type" value="Genomic_DNA"/>
</dbReference>
<dbReference type="Proteomes" id="UP000727407">
    <property type="component" value="Unassembled WGS sequence"/>
</dbReference>
<organism evidence="1 2">
    <name type="scientific">Clarias magur</name>
    <name type="common">Asian catfish</name>
    <name type="synonym">Macropteronotus magur</name>
    <dbReference type="NCBI Taxonomy" id="1594786"/>
    <lineage>
        <taxon>Eukaryota</taxon>
        <taxon>Metazoa</taxon>
        <taxon>Chordata</taxon>
        <taxon>Craniata</taxon>
        <taxon>Vertebrata</taxon>
        <taxon>Euteleostomi</taxon>
        <taxon>Actinopterygii</taxon>
        <taxon>Neopterygii</taxon>
        <taxon>Teleostei</taxon>
        <taxon>Ostariophysi</taxon>
        <taxon>Siluriformes</taxon>
        <taxon>Clariidae</taxon>
        <taxon>Clarias</taxon>
    </lineage>
</organism>
<evidence type="ECO:0000313" key="1">
    <source>
        <dbReference type="EMBL" id="KAF5899388.1"/>
    </source>
</evidence>
<protein>
    <submittedName>
        <fullName evidence="1">Tyramine beta-hydroxylase</fullName>
    </submittedName>
</protein>
<accession>A0A8J4XAE3</accession>
<proteinExistence type="predicted"/>
<sequence length="56" mass="6359">MPTPHMEFCLHLIYGSQLLQPLQLPAAHHMELLEEKSEVEEWSEKGGVVESSEILS</sequence>
<keyword evidence="2" id="KW-1185">Reference proteome</keyword>
<name>A0A8J4XAE3_CLAMG</name>
<reference evidence="1" key="1">
    <citation type="submission" date="2020-07" db="EMBL/GenBank/DDBJ databases">
        <title>Clarias magur genome sequencing, assembly and annotation.</title>
        <authorList>
            <person name="Kushwaha B."/>
            <person name="Kumar R."/>
            <person name="Das P."/>
            <person name="Joshi C.G."/>
            <person name="Kumar D."/>
            <person name="Nagpure N.S."/>
            <person name="Pandey M."/>
            <person name="Agarwal S."/>
            <person name="Srivastava S."/>
            <person name="Singh M."/>
            <person name="Sahoo L."/>
            <person name="Jayasankar P."/>
            <person name="Meher P.K."/>
            <person name="Koringa P.G."/>
            <person name="Iquebal M.A."/>
            <person name="Das S.P."/>
            <person name="Bit A."/>
            <person name="Patnaik S."/>
            <person name="Patel N."/>
            <person name="Shah T.M."/>
            <person name="Hinsu A."/>
            <person name="Jena J.K."/>
        </authorList>
    </citation>
    <scope>NUCLEOTIDE SEQUENCE</scope>
    <source>
        <strain evidence="1">CIFAMagur01</strain>
        <tissue evidence="1">Testis</tissue>
    </source>
</reference>
<dbReference type="AlphaFoldDB" id="A0A8J4XAE3"/>
<evidence type="ECO:0000313" key="2">
    <source>
        <dbReference type="Proteomes" id="UP000727407"/>
    </source>
</evidence>
<comment type="caution">
    <text evidence="1">The sequence shown here is derived from an EMBL/GenBank/DDBJ whole genome shotgun (WGS) entry which is preliminary data.</text>
</comment>